<feature type="transmembrane region" description="Helical" evidence="7">
    <location>
        <begin position="355"/>
        <end position="373"/>
    </location>
</feature>
<evidence type="ECO:0000256" key="6">
    <source>
        <dbReference type="ARBA" id="ARBA00023136"/>
    </source>
</evidence>
<feature type="transmembrane region" description="Helical" evidence="7">
    <location>
        <begin position="379"/>
        <end position="399"/>
    </location>
</feature>
<feature type="transmembrane region" description="Helical" evidence="7">
    <location>
        <begin position="116"/>
        <end position="141"/>
    </location>
</feature>
<feature type="transmembrane region" description="Helical" evidence="7">
    <location>
        <begin position="85"/>
        <end position="104"/>
    </location>
</feature>
<keyword evidence="9" id="KW-1185">Reference proteome</keyword>
<dbReference type="Proteomes" id="UP001589568">
    <property type="component" value="Unassembled WGS sequence"/>
</dbReference>
<evidence type="ECO:0000256" key="5">
    <source>
        <dbReference type="ARBA" id="ARBA00022989"/>
    </source>
</evidence>
<reference evidence="8 9" key="1">
    <citation type="submission" date="2024-09" db="EMBL/GenBank/DDBJ databases">
        <authorList>
            <person name="Sun Q."/>
            <person name="Mori K."/>
        </authorList>
    </citation>
    <scope>NUCLEOTIDE SEQUENCE [LARGE SCALE GENOMIC DNA]</scope>
    <source>
        <strain evidence="8 9">JCM 3324</strain>
    </source>
</reference>
<feature type="transmembrane region" description="Helical" evidence="7">
    <location>
        <begin position="233"/>
        <end position="254"/>
    </location>
</feature>
<keyword evidence="3" id="KW-1003">Cell membrane</keyword>
<evidence type="ECO:0000256" key="2">
    <source>
        <dbReference type="ARBA" id="ARBA00007543"/>
    </source>
</evidence>
<feature type="transmembrane region" description="Helical" evidence="7">
    <location>
        <begin position="299"/>
        <end position="322"/>
    </location>
</feature>
<proteinExistence type="inferred from homology"/>
<keyword evidence="5 7" id="KW-1133">Transmembrane helix</keyword>
<dbReference type="EMBL" id="JBHMCF010000061">
    <property type="protein sequence ID" value="MFB9477259.1"/>
    <property type="molecule type" value="Genomic_DNA"/>
</dbReference>
<comment type="similarity">
    <text evidence="2">Belongs to the cytochrome ubiquinol oxidase subunit 2 family.</text>
</comment>
<evidence type="ECO:0000313" key="8">
    <source>
        <dbReference type="EMBL" id="MFB9477259.1"/>
    </source>
</evidence>
<sequence length="404" mass="41371">MTELPMIFILAGLAAYTVLAGADFGAGLWTLLAGRGETGHRAMRHHARHAMGPVWEANHVWLIFVLVVCWTAYPVAFGSITSTLAVPLFAAAVGIILRGAAYALRGRLEGAPGERPIEYLFALSSILTPFALGTVAGAIATGRVPVGNAAGDLVTSWLNPTSLLIGALAVAAGGYLAAVYLAADARRAGSPRLEHDFRVRALAAGGCAGALALAGLIVARFDAPALFTGLTTGWGAVMVALSGLAGIATLLLVWRERFEPARASAALAVAAVIAGWALAQRPRFLPGLTLDQAAAGTPTLRAIVVAVAAGAVVLLPSLILLFRLFLRGDLDHGAPGEAERRTGFAAERRAGRRRLGGFAVVTLVAGLALALLAEPGLLLGLGVGCLIAGAVATFALATAEPERP</sequence>
<keyword evidence="4 7" id="KW-0812">Transmembrane</keyword>
<dbReference type="PANTHER" id="PTHR43141:SF4">
    <property type="entry name" value="CYTOCHROME BD2 SUBUNIT II"/>
    <property type="match status" value="1"/>
</dbReference>
<feature type="transmembrane region" description="Helical" evidence="7">
    <location>
        <begin position="6"/>
        <end position="32"/>
    </location>
</feature>
<feature type="transmembrane region" description="Helical" evidence="7">
    <location>
        <begin position="161"/>
        <end position="181"/>
    </location>
</feature>
<dbReference type="Pfam" id="PF02322">
    <property type="entry name" value="Cyt_bd_oxida_II"/>
    <property type="match status" value="1"/>
</dbReference>
<gene>
    <name evidence="8" type="ORF">ACFFR3_47860</name>
</gene>
<organism evidence="8 9">
    <name type="scientific">Nonomuraea salmonea</name>
    <dbReference type="NCBI Taxonomy" id="46181"/>
    <lineage>
        <taxon>Bacteria</taxon>
        <taxon>Bacillati</taxon>
        <taxon>Actinomycetota</taxon>
        <taxon>Actinomycetes</taxon>
        <taxon>Streptosporangiales</taxon>
        <taxon>Streptosporangiaceae</taxon>
        <taxon>Nonomuraea</taxon>
    </lineage>
</organism>
<evidence type="ECO:0000256" key="3">
    <source>
        <dbReference type="ARBA" id="ARBA00022475"/>
    </source>
</evidence>
<evidence type="ECO:0000256" key="1">
    <source>
        <dbReference type="ARBA" id="ARBA00004651"/>
    </source>
</evidence>
<protein>
    <submittedName>
        <fullName evidence="8">Cytochrome d ubiquinol oxidase subunit II</fullName>
    </submittedName>
</protein>
<feature type="transmembrane region" description="Helical" evidence="7">
    <location>
        <begin position="201"/>
        <end position="221"/>
    </location>
</feature>
<dbReference type="PANTHER" id="PTHR43141">
    <property type="entry name" value="CYTOCHROME BD2 SUBUNIT II"/>
    <property type="match status" value="1"/>
</dbReference>
<accession>A0ABV5P3V2</accession>
<evidence type="ECO:0000313" key="9">
    <source>
        <dbReference type="Proteomes" id="UP001589568"/>
    </source>
</evidence>
<keyword evidence="6 7" id="KW-0472">Membrane</keyword>
<name>A0ABV5P3V2_9ACTN</name>
<evidence type="ECO:0000256" key="4">
    <source>
        <dbReference type="ARBA" id="ARBA00022692"/>
    </source>
</evidence>
<feature type="transmembrane region" description="Helical" evidence="7">
    <location>
        <begin position="53"/>
        <end position="73"/>
    </location>
</feature>
<comment type="subcellular location">
    <subcellularLocation>
        <location evidence="1">Cell membrane</location>
        <topology evidence="1">Multi-pass membrane protein</topology>
    </subcellularLocation>
</comment>
<evidence type="ECO:0000256" key="7">
    <source>
        <dbReference type="SAM" id="Phobius"/>
    </source>
</evidence>
<comment type="caution">
    <text evidence="8">The sequence shown here is derived from an EMBL/GenBank/DDBJ whole genome shotgun (WGS) entry which is preliminary data.</text>
</comment>
<feature type="transmembrane region" description="Helical" evidence="7">
    <location>
        <begin position="261"/>
        <end position="279"/>
    </location>
</feature>
<dbReference type="RefSeq" id="WP_345406103.1">
    <property type="nucleotide sequence ID" value="NZ_BAAAXS010000001.1"/>
</dbReference>
<dbReference type="InterPro" id="IPR003317">
    <property type="entry name" value="Cyt-d_oxidase_su2"/>
</dbReference>